<evidence type="ECO:0000313" key="1">
    <source>
        <dbReference type="EMBL" id="KAK3062324.1"/>
    </source>
</evidence>
<accession>A0ACC3D5Z7</accession>
<protein>
    <submittedName>
        <fullName evidence="1">Uncharacterized protein</fullName>
    </submittedName>
</protein>
<evidence type="ECO:0000313" key="2">
    <source>
        <dbReference type="Proteomes" id="UP001186974"/>
    </source>
</evidence>
<dbReference type="EMBL" id="JAWDJW010007344">
    <property type="protein sequence ID" value="KAK3062324.1"/>
    <property type="molecule type" value="Genomic_DNA"/>
</dbReference>
<sequence>MFACRFFLFHLYESPKFLLSQGRQVEAVAVVHGIARHNKTHTWLTEDILDEVGGHIDFTETSGPTAAELSKRKMSAFSFEVIRPLFKDRRLGLCTALLWFIWAAIGMGYPLFNAFLPQYLQHSGKGEIPVSANTVYEDFAITSIVGLPGSILACWTVNLPYIGRRGTMAISTLFSGIFLYLFTLSSSSGYQTFCSSLEALFQNVMYGVLYAYTPEVFPAPNRGTGTGIASLLNRLTGLCAPVIAAKIGDIHPAAPIYGAGALYLAAFVAMCLLPIETRGKQSL</sequence>
<reference evidence="1" key="1">
    <citation type="submission" date="2024-09" db="EMBL/GenBank/DDBJ databases">
        <title>Black Yeasts Isolated from many extreme environments.</title>
        <authorList>
            <person name="Coleine C."/>
            <person name="Stajich J.E."/>
            <person name="Selbmann L."/>
        </authorList>
    </citation>
    <scope>NUCLEOTIDE SEQUENCE</scope>
    <source>
        <strain evidence="1">CCFEE 5737</strain>
    </source>
</reference>
<proteinExistence type="predicted"/>
<name>A0ACC3D5Z7_9PEZI</name>
<dbReference type="Proteomes" id="UP001186974">
    <property type="component" value="Unassembled WGS sequence"/>
</dbReference>
<keyword evidence="2" id="KW-1185">Reference proteome</keyword>
<organism evidence="1 2">
    <name type="scientific">Coniosporium uncinatum</name>
    <dbReference type="NCBI Taxonomy" id="93489"/>
    <lineage>
        <taxon>Eukaryota</taxon>
        <taxon>Fungi</taxon>
        <taxon>Dikarya</taxon>
        <taxon>Ascomycota</taxon>
        <taxon>Pezizomycotina</taxon>
        <taxon>Dothideomycetes</taxon>
        <taxon>Dothideomycetes incertae sedis</taxon>
        <taxon>Coniosporium</taxon>
    </lineage>
</organism>
<comment type="caution">
    <text evidence="1">The sequence shown here is derived from an EMBL/GenBank/DDBJ whole genome shotgun (WGS) entry which is preliminary data.</text>
</comment>
<gene>
    <name evidence="1" type="ORF">LTS18_004351</name>
</gene>